<dbReference type="GO" id="GO:0016787">
    <property type="term" value="F:hydrolase activity"/>
    <property type="evidence" value="ECO:0007669"/>
    <property type="project" value="UniProtKB-KW"/>
</dbReference>
<organism evidence="2">
    <name type="scientific">Cellulosimicrobium sp. ES-005</name>
    <dbReference type="NCBI Taxonomy" id="3163031"/>
    <lineage>
        <taxon>Bacteria</taxon>
        <taxon>Bacillati</taxon>
        <taxon>Actinomycetota</taxon>
        <taxon>Actinomycetes</taxon>
        <taxon>Micrococcales</taxon>
        <taxon>Promicromonosporaceae</taxon>
        <taxon>Cellulosimicrobium</taxon>
    </lineage>
</organism>
<reference evidence="2" key="1">
    <citation type="submission" date="2024-06" db="EMBL/GenBank/DDBJ databases">
        <title>Complete genome sequence of the cellulolytic actinobacterium, Cellulosimicrobium ES-005.</title>
        <authorList>
            <person name="Matthews C.T."/>
            <person name="Underwood K.D."/>
            <person name="Ghanchi K.M."/>
            <person name="Fields S.D."/>
            <person name="Gardner S.G."/>
        </authorList>
    </citation>
    <scope>NUCLEOTIDE SEQUENCE</scope>
    <source>
        <strain evidence="2">ES-005</strain>
    </source>
</reference>
<proteinExistence type="predicted"/>
<dbReference type="RefSeq" id="WP_253050341.1">
    <property type="nucleotide sequence ID" value="NZ_CP159290.1"/>
</dbReference>
<name>A0AAU8G2Z3_9MICO</name>
<feature type="region of interest" description="Disordered" evidence="1">
    <location>
        <begin position="19"/>
        <end position="86"/>
    </location>
</feature>
<dbReference type="EC" id="3.1.-.-" evidence="2"/>
<dbReference type="InterPro" id="IPR003477">
    <property type="entry name" value="PemK-like"/>
</dbReference>
<dbReference type="Pfam" id="PF02452">
    <property type="entry name" value="PemK_toxin"/>
    <property type="match status" value="1"/>
</dbReference>
<keyword evidence="2" id="KW-0378">Hydrolase</keyword>
<dbReference type="AlphaFoldDB" id="A0AAU8G2Z3"/>
<gene>
    <name evidence="2" type="ORF">ABRQ22_06315</name>
</gene>
<accession>A0AAU8G2Z3</accession>
<evidence type="ECO:0000256" key="1">
    <source>
        <dbReference type="SAM" id="MobiDB-lite"/>
    </source>
</evidence>
<feature type="compositionally biased region" description="Gly residues" evidence="1">
    <location>
        <begin position="71"/>
        <end position="82"/>
    </location>
</feature>
<dbReference type="SUPFAM" id="SSF50118">
    <property type="entry name" value="Cell growth inhibitor/plasmid maintenance toxic component"/>
    <property type="match status" value="1"/>
</dbReference>
<evidence type="ECO:0000313" key="2">
    <source>
        <dbReference type="EMBL" id="XCH31295.1"/>
    </source>
</evidence>
<dbReference type="EMBL" id="CP159290">
    <property type="protein sequence ID" value="XCH31295.1"/>
    <property type="molecule type" value="Genomic_DNA"/>
</dbReference>
<feature type="compositionally biased region" description="Pro residues" evidence="1">
    <location>
        <begin position="48"/>
        <end position="62"/>
    </location>
</feature>
<protein>
    <submittedName>
        <fullName evidence="2">Type II toxin-antitoxin system PemK/MazF family toxin</fullName>
        <ecNumber evidence="2">3.1.-.-</ecNumber>
    </submittedName>
</protein>
<dbReference type="GO" id="GO:0003677">
    <property type="term" value="F:DNA binding"/>
    <property type="evidence" value="ECO:0007669"/>
    <property type="project" value="InterPro"/>
</dbReference>
<sequence length="212" mass="22933">MARNRWLGLLTDAARAVVSGLTRSSQGAQGGSGTAATRAPGRERPSPARTPSPRPGPRPSSPTRPRTPARGGSGDGPVGGYPGDYEGRVRAQYAPRLDGDPDPGEIVWTWVPYEEDHTQGKDRPVLLVGSDGAWLLGVMLTSKDHSRDARDEARWGRYWLDIGSGPWDAKGRDSEVRLDRVLRVDPAAVRREGAVVGRDVFDRVVAGISQHR</sequence>